<name>E6TXG1_EVAC2</name>
<dbReference type="AlphaFoldDB" id="E6TXG1"/>
<dbReference type="KEGG" id="bco:Bcell_0493"/>
<gene>
    <name evidence="1" type="ordered locus">Bcell_0493</name>
</gene>
<dbReference type="EMBL" id="CP002394">
    <property type="protein sequence ID" value="ADU28775.1"/>
    <property type="molecule type" value="Genomic_DNA"/>
</dbReference>
<dbReference type="OrthoDB" id="2886712at2"/>
<accession>E6TXG1</accession>
<reference evidence="1" key="1">
    <citation type="submission" date="2010-12" db="EMBL/GenBank/DDBJ databases">
        <title>Complete sequence of Bacillus cellulosilyticus DSM 2522.</title>
        <authorList>
            <consortium name="US DOE Joint Genome Institute"/>
            <person name="Lucas S."/>
            <person name="Copeland A."/>
            <person name="Lapidus A."/>
            <person name="Cheng J.-F."/>
            <person name="Bruce D."/>
            <person name="Goodwin L."/>
            <person name="Pitluck S."/>
            <person name="Chertkov O."/>
            <person name="Detter J.C."/>
            <person name="Han C."/>
            <person name="Tapia R."/>
            <person name="Land M."/>
            <person name="Hauser L."/>
            <person name="Jeffries C."/>
            <person name="Kyrpides N."/>
            <person name="Ivanova N."/>
            <person name="Mikhailova N."/>
            <person name="Brumm P."/>
            <person name="Mead D."/>
            <person name="Woyke T."/>
        </authorList>
    </citation>
    <scope>NUCLEOTIDE SEQUENCE [LARGE SCALE GENOMIC DNA]</scope>
    <source>
        <strain evidence="1">DSM 2522</strain>
    </source>
</reference>
<evidence type="ECO:0000313" key="1">
    <source>
        <dbReference type="EMBL" id="ADU28775.1"/>
    </source>
</evidence>
<protein>
    <recommendedName>
        <fullName evidence="3">DUF4363 family protein</fullName>
    </recommendedName>
</protein>
<keyword evidence="2" id="KW-1185">Reference proteome</keyword>
<proteinExistence type="predicted"/>
<sequence length="121" mass="14266">MLKLFRSKLFKMIVVGVLIFGISWLHTNMKTVDNPVSRQVDEVRAAVYENDWELVQKEIEKMKDLFDERRGRIELFGPIEHVNDTRVNMTTLVEVARHGEKHDVLRLLAKIEARLDDFIIF</sequence>
<dbReference type="RefSeq" id="WP_013487116.1">
    <property type="nucleotide sequence ID" value="NC_014829.1"/>
</dbReference>
<organism evidence="1 2">
    <name type="scientific">Evansella cellulosilytica (strain ATCC 21833 / DSM 2522 / FERM P-1141 / JCM 9156 / N-4)</name>
    <name type="common">Bacillus cellulosilyticus</name>
    <dbReference type="NCBI Taxonomy" id="649639"/>
    <lineage>
        <taxon>Bacteria</taxon>
        <taxon>Bacillati</taxon>
        <taxon>Bacillota</taxon>
        <taxon>Bacilli</taxon>
        <taxon>Bacillales</taxon>
        <taxon>Bacillaceae</taxon>
        <taxon>Evansella</taxon>
    </lineage>
</organism>
<evidence type="ECO:0008006" key="3">
    <source>
        <dbReference type="Google" id="ProtNLM"/>
    </source>
</evidence>
<dbReference type="HOGENOM" id="CLU_2033382_0_0_9"/>
<evidence type="ECO:0000313" key="2">
    <source>
        <dbReference type="Proteomes" id="UP000001401"/>
    </source>
</evidence>
<dbReference type="Proteomes" id="UP000001401">
    <property type="component" value="Chromosome"/>
</dbReference>